<dbReference type="EMBL" id="JBFNQD010000001">
    <property type="protein sequence ID" value="MEW9304851.1"/>
    <property type="molecule type" value="Genomic_DNA"/>
</dbReference>
<evidence type="ECO:0000313" key="1">
    <source>
        <dbReference type="EMBL" id="MEW9304851.1"/>
    </source>
</evidence>
<dbReference type="SUPFAM" id="SSF51197">
    <property type="entry name" value="Clavaminate synthase-like"/>
    <property type="match status" value="1"/>
</dbReference>
<dbReference type="Gene3D" id="2.60.120.620">
    <property type="entry name" value="q2cbj1_9rhob like domain"/>
    <property type="match status" value="1"/>
</dbReference>
<protein>
    <submittedName>
        <fullName evidence="1">Phytanoyl-CoA dioxygenase</fullName>
    </submittedName>
</protein>
<reference evidence="1 2" key="1">
    <citation type="submission" date="2024-07" db="EMBL/GenBank/DDBJ databases">
        <title>Description of Labrys sedimenti sp. nov., isolated from a diclofenac-degrading enrichment culture.</title>
        <authorList>
            <person name="Tancsics A."/>
            <person name="Csepanyi A."/>
        </authorList>
    </citation>
    <scope>NUCLEOTIDE SEQUENCE [LARGE SCALE GENOMIC DNA]</scope>
    <source>
        <strain evidence="1 2">LMG 23578</strain>
    </source>
</reference>
<dbReference type="Proteomes" id="UP001555786">
    <property type="component" value="Unassembled WGS sequence"/>
</dbReference>
<accession>A0ABV3PH52</accession>
<sequence>MPTLPQERALDAAQIERFIEDGFVRIDGAFSRDLAVQARSILWRDIPCDPDDSATWKKPVIRLGGYDGGPFREAANTPVLKSAFDQLVGKGRWHPRDGLGSFPIRFPHPDDPGDAGWHVDLSFPGEDCDPDERTDFSAWRVNVTSRGRALLMLFLFSDVGPDDAPTRIRIGSHLDMARYLAPAGEAGRSRMELEQMGVRRQQTLATGEAGTVYLCHPFLVHAAQKHRGSTPRFLAQPPLIPREPFRLQRDDGDYSPVEIAIRRALSETGPT</sequence>
<evidence type="ECO:0000313" key="2">
    <source>
        <dbReference type="Proteomes" id="UP001555786"/>
    </source>
</evidence>
<name>A0ABV3PH52_9HYPH</name>
<keyword evidence="2" id="KW-1185">Reference proteome</keyword>
<proteinExistence type="predicted"/>
<keyword evidence="1" id="KW-0223">Dioxygenase</keyword>
<gene>
    <name evidence="1" type="ORF">ABXS05_04835</name>
</gene>
<organism evidence="1 2">
    <name type="scientific">Labrys neptuniae</name>
    <dbReference type="NCBI Taxonomy" id="376174"/>
    <lineage>
        <taxon>Bacteria</taxon>
        <taxon>Pseudomonadati</taxon>
        <taxon>Pseudomonadota</taxon>
        <taxon>Alphaproteobacteria</taxon>
        <taxon>Hyphomicrobiales</taxon>
        <taxon>Xanthobacteraceae</taxon>
        <taxon>Labrys</taxon>
    </lineage>
</organism>
<dbReference type="RefSeq" id="WP_367623113.1">
    <property type="nucleotide sequence ID" value="NZ_JBFNQD010000001.1"/>
</dbReference>
<comment type="caution">
    <text evidence="1">The sequence shown here is derived from an EMBL/GenBank/DDBJ whole genome shotgun (WGS) entry which is preliminary data.</text>
</comment>
<dbReference type="GO" id="GO:0051213">
    <property type="term" value="F:dioxygenase activity"/>
    <property type="evidence" value="ECO:0007669"/>
    <property type="project" value="UniProtKB-KW"/>
</dbReference>
<keyword evidence="1" id="KW-0560">Oxidoreductase</keyword>